<evidence type="ECO:0000313" key="2">
    <source>
        <dbReference type="Proteomes" id="UP000789759"/>
    </source>
</evidence>
<proteinExistence type="predicted"/>
<protein>
    <submittedName>
        <fullName evidence="1">2588_t:CDS:1</fullName>
    </submittedName>
</protein>
<sequence>MSDDEMNDKTTWSSQNLISWCMFWIFDRELEFDFGIANNQPEN</sequence>
<gene>
    <name evidence="1" type="ORF">CPELLU_LOCUS17982</name>
</gene>
<dbReference type="EMBL" id="CAJVQA010033248">
    <property type="protein sequence ID" value="CAG8804211.1"/>
    <property type="molecule type" value="Genomic_DNA"/>
</dbReference>
<dbReference type="AlphaFoldDB" id="A0A9N9K1I3"/>
<feature type="non-terminal residue" evidence="1">
    <location>
        <position position="1"/>
    </location>
</feature>
<feature type="non-terminal residue" evidence="1">
    <location>
        <position position="43"/>
    </location>
</feature>
<name>A0A9N9K1I3_9GLOM</name>
<accession>A0A9N9K1I3</accession>
<organism evidence="1 2">
    <name type="scientific">Cetraspora pellucida</name>
    <dbReference type="NCBI Taxonomy" id="1433469"/>
    <lineage>
        <taxon>Eukaryota</taxon>
        <taxon>Fungi</taxon>
        <taxon>Fungi incertae sedis</taxon>
        <taxon>Mucoromycota</taxon>
        <taxon>Glomeromycotina</taxon>
        <taxon>Glomeromycetes</taxon>
        <taxon>Diversisporales</taxon>
        <taxon>Gigasporaceae</taxon>
        <taxon>Cetraspora</taxon>
    </lineage>
</organism>
<comment type="caution">
    <text evidence="1">The sequence shown here is derived from an EMBL/GenBank/DDBJ whole genome shotgun (WGS) entry which is preliminary data.</text>
</comment>
<dbReference type="Proteomes" id="UP000789759">
    <property type="component" value="Unassembled WGS sequence"/>
</dbReference>
<keyword evidence="2" id="KW-1185">Reference proteome</keyword>
<evidence type="ECO:0000313" key="1">
    <source>
        <dbReference type="EMBL" id="CAG8804211.1"/>
    </source>
</evidence>
<reference evidence="1" key="1">
    <citation type="submission" date="2021-06" db="EMBL/GenBank/DDBJ databases">
        <authorList>
            <person name="Kallberg Y."/>
            <person name="Tangrot J."/>
            <person name="Rosling A."/>
        </authorList>
    </citation>
    <scope>NUCLEOTIDE SEQUENCE</scope>
    <source>
        <strain evidence="1">FL966</strain>
    </source>
</reference>